<name>A0A2C9L8T9_BIOGL</name>
<dbReference type="Proteomes" id="UP000076420">
    <property type="component" value="Unassembled WGS sequence"/>
</dbReference>
<evidence type="ECO:0000313" key="1">
    <source>
        <dbReference type="EnsemblMetazoa" id="BGLB028332-PA"/>
    </source>
</evidence>
<organism evidence="1 2">
    <name type="scientific">Biomphalaria glabrata</name>
    <name type="common">Bloodfluke planorb</name>
    <name type="synonym">Freshwater snail</name>
    <dbReference type="NCBI Taxonomy" id="6526"/>
    <lineage>
        <taxon>Eukaryota</taxon>
        <taxon>Metazoa</taxon>
        <taxon>Spiralia</taxon>
        <taxon>Lophotrochozoa</taxon>
        <taxon>Mollusca</taxon>
        <taxon>Gastropoda</taxon>
        <taxon>Heterobranchia</taxon>
        <taxon>Euthyneura</taxon>
        <taxon>Panpulmonata</taxon>
        <taxon>Hygrophila</taxon>
        <taxon>Lymnaeoidea</taxon>
        <taxon>Planorbidae</taxon>
        <taxon>Biomphalaria</taxon>
    </lineage>
</organism>
<dbReference type="SUPFAM" id="SSF54637">
    <property type="entry name" value="Thioesterase/thiol ester dehydrase-isomerase"/>
    <property type="match status" value="2"/>
</dbReference>
<dbReference type="VEuPathDB" id="VectorBase:BGLB028332"/>
<dbReference type="RefSeq" id="XP_013082504.2">
    <property type="nucleotide sequence ID" value="XM_013227050.2"/>
</dbReference>
<dbReference type="EnsemblMetazoa" id="BGLB028332-RA">
    <property type="protein sequence ID" value="BGLB028332-PA"/>
    <property type="gene ID" value="BGLB028332"/>
</dbReference>
<dbReference type="AlphaFoldDB" id="A0A2C9L8T9"/>
<reference evidence="1" key="1">
    <citation type="submission" date="2020-05" db="UniProtKB">
        <authorList>
            <consortium name="EnsemblMetazoa"/>
        </authorList>
    </citation>
    <scope>IDENTIFICATION</scope>
    <source>
        <strain evidence="1">BB02</strain>
    </source>
</reference>
<protein>
    <submittedName>
        <fullName evidence="1">Uncharacterized protein</fullName>
    </submittedName>
</protein>
<dbReference type="Gene3D" id="3.10.129.10">
    <property type="entry name" value="Hotdog Thioesterase"/>
    <property type="match status" value="1"/>
</dbReference>
<dbReference type="PANTHER" id="PTHR34487">
    <property type="entry name" value="ACYL-ACP THIOESTERASE"/>
    <property type="match status" value="1"/>
</dbReference>
<dbReference type="InterPro" id="IPR029069">
    <property type="entry name" value="HotDog_dom_sf"/>
</dbReference>
<sequence>MTSVVTRLGTNFSRIIQQINCKQTVLSPNKTRVFIPGGFPYEAFNPRACITPWSLIKMVECARGASFSANFLNAQELYKNYFIFIVSTSTAVSPDLYDLSVTKGPLVQDVTLDYVGNTSFKLTTVMSIEGMKNPICENQTQSVFVNINTRKPAPPPEWWTQTYSLGLNNKEPLKLVHPEPPSGEMIQKIHLEVPASDVDPYLHVNWSNYIKYFYESYIQYKLRKKSLKDANHLFRNIKNFSVSYIHESNIGDKLSIKLWEDINSQNCYHFQMLKGQKVVNESSIEFFPVV</sequence>
<gene>
    <name evidence="1" type="primary">106067782</name>
</gene>
<dbReference type="OrthoDB" id="6121932at2759"/>
<evidence type="ECO:0000313" key="2">
    <source>
        <dbReference type="Proteomes" id="UP000076420"/>
    </source>
</evidence>
<dbReference type="PANTHER" id="PTHR34487:SF1">
    <property type="entry name" value="ACYL-ACP THIOESTERASE"/>
    <property type="match status" value="1"/>
</dbReference>
<dbReference type="KEGG" id="bgt:106067782"/>
<dbReference type="VEuPathDB" id="VectorBase:BGLAX_048553"/>
<proteinExistence type="predicted"/>
<accession>A0A2C9L8T9</accession>